<comment type="caution">
    <text evidence="2">The sequence shown here is derived from an EMBL/GenBank/DDBJ whole genome shotgun (WGS) entry which is preliminary data.</text>
</comment>
<dbReference type="RefSeq" id="WP_176787562.1">
    <property type="nucleotide sequence ID" value="NZ_JABXWR010000001.1"/>
</dbReference>
<dbReference type="SUPFAM" id="SSF101756">
    <property type="entry name" value="Hypothetical protein YgiW"/>
    <property type="match status" value="1"/>
</dbReference>
<accession>A0A7K4HLC5</accession>
<dbReference type="OrthoDB" id="111893at2157"/>
<organism evidence="2 3">
    <name type="scientific">Methanofollis tationis</name>
    <dbReference type="NCBI Taxonomy" id="81417"/>
    <lineage>
        <taxon>Archaea</taxon>
        <taxon>Methanobacteriati</taxon>
        <taxon>Methanobacteriota</taxon>
        <taxon>Stenosarchaea group</taxon>
        <taxon>Methanomicrobia</taxon>
        <taxon>Methanomicrobiales</taxon>
        <taxon>Methanomicrobiaceae</taxon>
        <taxon>Methanofollis</taxon>
    </lineage>
</organism>
<reference evidence="2 3" key="1">
    <citation type="submission" date="2020-06" db="EMBL/GenBank/DDBJ databases">
        <title>Methanofollis fontis sp. nov., a methanogen isolated from marine sediments near a cold seep at Four-Way Closure Ridge offshore southwestern Taiwan.</title>
        <authorList>
            <person name="Chen S.-C."/>
            <person name="Teng N.-H."/>
            <person name="Lin Y.-S."/>
            <person name="Lai M.-C."/>
            <person name="Chen H.-H."/>
            <person name="Wang C.-C."/>
        </authorList>
    </citation>
    <scope>NUCLEOTIDE SEQUENCE [LARGE SCALE GENOMIC DNA]</scope>
    <source>
        <strain evidence="2 3">DSM 2702</strain>
    </source>
</reference>
<proteinExistence type="predicted"/>
<dbReference type="AlphaFoldDB" id="A0A7K4HLC5"/>
<evidence type="ECO:0000313" key="3">
    <source>
        <dbReference type="Proteomes" id="UP000570823"/>
    </source>
</evidence>
<evidence type="ECO:0000313" key="2">
    <source>
        <dbReference type="EMBL" id="NVO65999.1"/>
    </source>
</evidence>
<dbReference type="InterPro" id="IPR036700">
    <property type="entry name" value="BOBF_sf"/>
</dbReference>
<name>A0A7K4HLC5_9EURY</name>
<keyword evidence="1" id="KW-1133">Transmembrane helix</keyword>
<dbReference type="Proteomes" id="UP000570823">
    <property type="component" value="Unassembled WGS sequence"/>
</dbReference>
<keyword evidence="1" id="KW-0812">Transmembrane</keyword>
<evidence type="ECO:0000256" key="1">
    <source>
        <dbReference type="SAM" id="Phobius"/>
    </source>
</evidence>
<dbReference type="EMBL" id="JABXWR010000001">
    <property type="protein sequence ID" value="NVO65999.1"/>
    <property type="molecule type" value="Genomic_DNA"/>
</dbReference>
<protein>
    <submittedName>
        <fullName evidence="2">Nucleotide-binding protein</fullName>
    </submittedName>
</protein>
<keyword evidence="1" id="KW-0472">Membrane</keyword>
<dbReference type="Gene3D" id="2.40.50.140">
    <property type="entry name" value="Nucleic acid-binding proteins"/>
    <property type="match status" value="1"/>
</dbReference>
<feature type="transmembrane region" description="Helical" evidence="1">
    <location>
        <begin position="12"/>
        <end position="31"/>
    </location>
</feature>
<sequence length="168" mass="18953">MEIRNTNVRISAVSLAVAAFFIVLVLVTFVITGNRTILIWGIPTIILLFVIPLALNYMSQSQYADLVPVYEQEAKDVRIKTINESMLGKPVRIRGVVERSMFRFLNRPQYLVADKSGEISVKMFTSPQEDVKKGDVVEVLGIIIRRYVATGEPVVNCVSIRKIKPQEK</sequence>
<gene>
    <name evidence="2" type="ORF">HWN36_01385</name>
</gene>
<dbReference type="InterPro" id="IPR012340">
    <property type="entry name" value="NA-bd_OB-fold"/>
</dbReference>
<keyword evidence="3" id="KW-1185">Reference proteome</keyword>
<feature type="transmembrane region" description="Helical" evidence="1">
    <location>
        <begin position="37"/>
        <end position="55"/>
    </location>
</feature>